<reference evidence="1 2" key="1">
    <citation type="submission" date="2017-04" db="EMBL/GenBank/DDBJ databases">
        <title>The new phylogeny of genus Mycobacterium.</title>
        <authorList>
            <person name="Tortoli E."/>
            <person name="Trovato A."/>
            <person name="Cirillo D.M."/>
        </authorList>
    </citation>
    <scope>NUCLEOTIDE SEQUENCE [LARGE SCALE GENOMIC DNA]</scope>
    <source>
        <strain evidence="1 2">TBL 1200985</strain>
    </source>
</reference>
<dbReference type="EMBL" id="NCXP01000001">
    <property type="protein sequence ID" value="OSC43167.1"/>
    <property type="molecule type" value="Genomic_DNA"/>
</dbReference>
<evidence type="ECO:0000313" key="1">
    <source>
        <dbReference type="EMBL" id="OSC43167.1"/>
    </source>
</evidence>
<accession>A0A1X2M0K6</accession>
<protein>
    <submittedName>
        <fullName evidence="1">Uncharacterized protein</fullName>
    </submittedName>
</protein>
<dbReference type="STRING" id="1430326.B8W66_01940"/>
<dbReference type="AlphaFoldDB" id="A0A1X2M0K6"/>
<sequence length="77" mass="8460">MATREHRRGCGKASRRQRWLGTQQELMPALARSNRFICVPPRSTQVDRHFEVVALDELAAGPCLAAVQIGSASKALS</sequence>
<comment type="caution">
    <text evidence="1">The sequence shown here is derived from an EMBL/GenBank/DDBJ whole genome shotgun (WGS) entry which is preliminary data.</text>
</comment>
<organism evidence="1 2">
    <name type="scientific">Mycobacterium decipiens</name>
    <dbReference type="NCBI Taxonomy" id="1430326"/>
    <lineage>
        <taxon>Bacteria</taxon>
        <taxon>Bacillati</taxon>
        <taxon>Actinomycetota</taxon>
        <taxon>Actinomycetes</taxon>
        <taxon>Mycobacteriales</taxon>
        <taxon>Mycobacteriaceae</taxon>
        <taxon>Mycobacterium</taxon>
    </lineage>
</organism>
<proteinExistence type="predicted"/>
<dbReference type="Proteomes" id="UP000193247">
    <property type="component" value="Unassembled WGS sequence"/>
</dbReference>
<gene>
    <name evidence="1" type="ORF">B8W66_01940</name>
</gene>
<keyword evidence="2" id="KW-1185">Reference proteome</keyword>
<name>A0A1X2M0K6_9MYCO</name>
<evidence type="ECO:0000313" key="2">
    <source>
        <dbReference type="Proteomes" id="UP000193247"/>
    </source>
</evidence>